<dbReference type="RefSeq" id="WP_326927211.1">
    <property type="nucleotide sequence ID" value="NZ_CP123443.1"/>
</dbReference>
<gene>
    <name evidence="1" type="ORF">P0082_11140</name>
</gene>
<proteinExistence type="predicted"/>
<protein>
    <recommendedName>
        <fullName evidence="3">Lipoprotein</fullName>
    </recommendedName>
</protein>
<dbReference type="EMBL" id="CP123443">
    <property type="protein sequence ID" value="WGK69023.1"/>
    <property type="molecule type" value="Genomic_DNA"/>
</dbReference>
<accession>A0ABY8MIL8</accession>
<keyword evidence="2" id="KW-1185">Reference proteome</keyword>
<evidence type="ECO:0000313" key="1">
    <source>
        <dbReference type="EMBL" id="WGK69023.1"/>
    </source>
</evidence>
<sequence>MLGCAPISDKSKDPEPNPDISFSVTAVASSVQLEVTSIPAVTDAGGLIRLAAEAAPTQTEAQASKGYVSLSIDANSTRKFSLSQHYTTNFDDGITLTDVLAPNTKYTLYLYMPAAIDLGTTKITGGEIKGDRVEISFTTVNLPAAGDTVWSEKLTAKEYVASLNEYHFMQVQMGIVVAYFQLPFTRLLIHETSVQDSVGADIYNTVGSYGPGTGVIPVPQFYYNHGVMDGYTSDYHYFIGADKLDIIKIQFRSASTAAVTGISDVSYLTPISRY</sequence>
<evidence type="ECO:0000313" key="2">
    <source>
        <dbReference type="Proteomes" id="UP001228690"/>
    </source>
</evidence>
<organism evidence="1 2">
    <name type="scientific">Candidatus Haliotispira prima</name>
    <dbReference type="NCBI Taxonomy" id="3034016"/>
    <lineage>
        <taxon>Bacteria</taxon>
        <taxon>Pseudomonadati</taxon>
        <taxon>Spirochaetota</taxon>
        <taxon>Spirochaetia</taxon>
        <taxon>Spirochaetales</taxon>
        <taxon>Spirochaetaceae</taxon>
        <taxon>Candidatus Haliotispira</taxon>
    </lineage>
</organism>
<name>A0ABY8MIL8_9SPIO</name>
<reference evidence="1 2" key="1">
    <citation type="submission" date="2023-04" db="EMBL/GenBank/DDBJ databases">
        <title>Spirochaete genome identified in red abalone sample constitutes a novel genus.</title>
        <authorList>
            <person name="Sharma S.P."/>
            <person name="Purcell C.M."/>
            <person name="Hyde J.R."/>
            <person name="Severin A.J."/>
        </authorList>
    </citation>
    <scope>NUCLEOTIDE SEQUENCE [LARGE SCALE GENOMIC DNA]</scope>
    <source>
        <strain evidence="1 2">SP-2023</strain>
    </source>
</reference>
<dbReference type="Proteomes" id="UP001228690">
    <property type="component" value="Chromosome"/>
</dbReference>
<evidence type="ECO:0008006" key="3">
    <source>
        <dbReference type="Google" id="ProtNLM"/>
    </source>
</evidence>